<dbReference type="InterPro" id="IPR058530">
    <property type="entry name" value="Baseplate_J-like_C"/>
</dbReference>
<dbReference type="InterPro" id="IPR052399">
    <property type="entry name" value="Phage_Baseplate_Assmbl_Protein"/>
</dbReference>
<evidence type="ECO:0000259" key="3">
    <source>
        <dbReference type="Pfam" id="PF26078"/>
    </source>
</evidence>
<evidence type="ECO:0000259" key="4">
    <source>
        <dbReference type="Pfam" id="PF26079"/>
    </source>
</evidence>
<evidence type="ECO:0000256" key="1">
    <source>
        <dbReference type="ARBA" id="ARBA00038087"/>
    </source>
</evidence>
<dbReference type="PANTHER" id="PTHR37829:SF3">
    <property type="entry name" value="PROTEIN JAYE-RELATED"/>
    <property type="match status" value="1"/>
</dbReference>
<feature type="domain" description="Baseplate protein J-like barrel" evidence="2">
    <location>
        <begin position="95"/>
        <end position="168"/>
    </location>
</feature>
<dbReference type="Pfam" id="PF04865">
    <property type="entry name" value="Baseplate_J"/>
    <property type="match status" value="1"/>
</dbReference>
<reference evidence="5" key="1">
    <citation type="journal article" date="2021" name="Proc. Natl. Acad. Sci. U.S.A.">
        <title>A Catalog of Tens of Thousands of Viruses from Human Metagenomes Reveals Hidden Associations with Chronic Diseases.</title>
        <authorList>
            <person name="Tisza M.J."/>
            <person name="Buck C.B."/>
        </authorList>
    </citation>
    <scope>NUCLEOTIDE SEQUENCE</scope>
    <source>
        <strain evidence="5">Ctgn638</strain>
    </source>
</reference>
<accession>A0A8S5TKQ7</accession>
<dbReference type="Pfam" id="PF26078">
    <property type="entry name" value="Baseplate_J_M"/>
    <property type="match status" value="1"/>
</dbReference>
<evidence type="ECO:0000259" key="2">
    <source>
        <dbReference type="Pfam" id="PF04865"/>
    </source>
</evidence>
<proteinExistence type="inferred from homology"/>
<feature type="domain" description="Baseplate J-like central" evidence="3">
    <location>
        <begin position="191"/>
        <end position="276"/>
    </location>
</feature>
<comment type="similarity">
    <text evidence="1">Belongs to the Mu gp47/PBSX XkdT family.</text>
</comment>
<sequence length="378" mass="41383">MTIEIAEKTDLEVSAELLANVPDKYQKNVGYFVWDLMLALGKVFVTLYEKLRYLSCFIADIRTLDYEDLKLFVFQRAGIEAKNETYATGLIKVVTGSGVITSGDIFETADGLQFKATETKEITEGETFTAECLISGKIGNVPVGAITQIPTTIQGIIAVTNELPFVGGYEAESKESIIERYYTKLRKPVSSGNKYHYEQWALECTGVGKVKVKPLWNGENTVKIIIADSNNEIASAELIETVQNYIDPYTLDSEGNRIGWGCGNGQAPIGAYCTVESGTAKEINVSVSVKLKIDATLETVKQNIQKALKEYFKSTVFETGAYISYARVNSIINNADGVEDNTNLLVNDSTENITISESDTTIEIATLGNLTVDLIGGE</sequence>
<dbReference type="InterPro" id="IPR006949">
    <property type="entry name" value="Barrel_Baseplate_J-like"/>
</dbReference>
<evidence type="ECO:0000313" key="5">
    <source>
        <dbReference type="EMBL" id="DAF63877.1"/>
    </source>
</evidence>
<dbReference type="Pfam" id="PF26079">
    <property type="entry name" value="Baseplate_J_C"/>
    <property type="match status" value="1"/>
</dbReference>
<feature type="domain" description="Baseplate J-like C-terminal" evidence="4">
    <location>
        <begin position="283"/>
        <end position="372"/>
    </location>
</feature>
<dbReference type="InterPro" id="IPR058531">
    <property type="entry name" value="Baseplate_J_M"/>
</dbReference>
<name>A0A8S5TKQ7_9CAUD</name>
<protein>
    <submittedName>
        <fullName evidence="5">Baseplate J like protein</fullName>
    </submittedName>
</protein>
<dbReference type="EMBL" id="BK032845">
    <property type="protein sequence ID" value="DAF63877.1"/>
    <property type="molecule type" value="Genomic_DNA"/>
</dbReference>
<dbReference type="PANTHER" id="PTHR37829">
    <property type="entry name" value="PHAGE-LIKE ELEMENT PBSX PROTEIN XKDT"/>
    <property type="match status" value="1"/>
</dbReference>
<organism evidence="5">
    <name type="scientific">Siphoviridae sp. ctgn638</name>
    <dbReference type="NCBI Taxonomy" id="2827913"/>
    <lineage>
        <taxon>Viruses</taxon>
        <taxon>Duplodnaviria</taxon>
        <taxon>Heunggongvirae</taxon>
        <taxon>Uroviricota</taxon>
        <taxon>Caudoviricetes</taxon>
    </lineage>
</organism>